<protein>
    <submittedName>
        <fullName evidence="4">AAA_lid_1 domain-containing protein</fullName>
    </submittedName>
</protein>
<accession>A0A183E2H4</accession>
<sequence length="179" mass="20692">MVIQELFRYPSSGIDCFKICKTWPNDKRAEFFRAVVDFSDLKYMLSFVIKNPVGTYPHLEVEIRERFRGFFIDSLKHDDKDLGFWISVILRSQKTLAHQGKLFMIMFGPTGVNTNREIIVDWTLFSNYAVHSHGFALRLLGPLADGLQQLLGTAALGKYAWHDHHVFALIEEITSTVFY</sequence>
<dbReference type="OrthoDB" id="5785977at2759"/>
<evidence type="ECO:0000313" key="2">
    <source>
        <dbReference type="EMBL" id="VDN25490.1"/>
    </source>
</evidence>
<reference evidence="4" key="1">
    <citation type="submission" date="2016-06" db="UniProtKB">
        <authorList>
            <consortium name="WormBaseParasite"/>
        </authorList>
    </citation>
    <scope>IDENTIFICATION</scope>
</reference>
<dbReference type="WBParaSite" id="GPUH_0001518501-mRNA-1">
    <property type="protein sequence ID" value="GPUH_0001518501-mRNA-1"/>
    <property type="gene ID" value="GPUH_0001518501"/>
</dbReference>
<proteinExistence type="predicted"/>
<dbReference type="InterPro" id="IPR056622">
    <property type="entry name" value="ARM_FBXO47"/>
</dbReference>
<dbReference type="Proteomes" id="UP000271098">
    <property type="component" value="Unassembled WGS sequence"/>
</dbReference>
<gene>
    <name evidence="2" type="ORF">GPUH_LOCUS15165</name>
</gene>
<keyword evidence="3" id="KW-1185">Reference proteome</keyword>
<dbReference type="PANTHER" id="PTHR34098">
    <property type="entry name" value="F-BOX ONLY PROTEIN 47"/>
    <property type="match status" value="1"/>
</dbReference>
<dbReference type="PANTHER" id="PTHR34098:SF1">
    <property type="entry name" value="F-BOX ONLY PROTEIN 47"/>
    <property type="match status" value="1"/>
</dbReference>
<dbReference type="Pfam" id="PF24467">
    <property type="entry name" value="ARM_FBXO47"/>
    <property type="match status" value="1"/>
</dbReference>
<dbReference type="AlphaFoldDB" id="A0A183E2H4"/>
<evidence type="ECO:0000313" key="3">
    <source>
        <dbReference type="Proteomes" id="UP000271098"/>
    </source>
</evidence>
<name>A0A183E2H4_9BILA</name>
<evidence type="ECO:0000259" key="1">
    <source>
        <dbReference type="Pfam" id="PF24467"/>
    </source>
</evidence>
<dbReference type="EMBL" id="UYRT01082103">
    <property type="protein sequence ID" value="VDN25490.1"/>
    <property type="molecule type" value="Genomic_DNA"/>
</dbReference>
<dbReference type="InterPro" id="IPR038946">
    <property type="entry name" value="FBXO47"/>
</dbReference>
<organism evidence="4">
    <name type="scientific">Gongylonema pulchrum</name>
    <dbReference type="NCBI Taxonomy" id="637853"/>
    <lineage>
        <taxon>Eukaryota</taxon>
        <taxon>Metazoa</taxon>
        <taxon>Ecdysozoa</taxon>
        <taxon>Nematoda</taxon>
        <taxon>Chromadorea</taxon>
        <taxon>Rhabditida</taxon>
        <taxon>Spirurina</taxon>
        <taxon>Spiruromorpha</taxon>
        <taxon>Spiruroidea</taxon>
        <taxon>Gongylonematidae</taxon>
        <taxon>Gongylonema</taxon>
    </lineage>
</organism>
<feature type="domain" description="FBXO47 ARM repeats region" evidence="1">
    <location>
        <begin position="38"/>
        <end position="175"/>
    </location>
</feature>
<reference evidence="2 3" key="2">
    <citation type="submission" date="2018-11" db="EMBL/GenBank/DDBJ databases">
        <authorList>
            <consortium name="Pathogen Informatics"/>
        </authorList>
    </citation>
    <scope>NUCLEOTIDE SEQUENCE [LARGE SCALE GENOMIC DNA]</scope>
</reference>
<evidence type="ECO:0000313" key="4">
    <source>
        <dbReference type="WBParaSite" id="GPUH_0001518501-mRNA-1"/>
    </source>
</evidence>